<dbReference type="Proteomes" id="UP000196320">
    <property type="component" value="Unassembled WGS sequence"/>
</dbReference>
<reference evidence="1 2" key="1">
    <citation type="submission" date="2017-02" db="EMBL/GenBank/DDBJ databases">
        <authorList>
            <person name="Peterson S.W."/>
        </authorList>
    </citation>
    <scope>NUCLEOTIDE SEQUENCE [LARGE SCALE GENOMIC DNA]</scope>
    <source>
        <strain evidence="1 2">B Mb 05.01</strain>
    </source>
</reference>
<evidence type="ECO:0008006" key="3">
    <source>
        <dbReference type="Google" id="ProtNLM"/>
    </source>
</evidence>
<dbReference type="AlphaFoldDB" id="A0A1R4ICG0"/>
<dbReference type="RefSeq" id="WP_087129666.1">
    <property type="nucleotide sequence ID" value="NZ_FUKO01000004.1"/>
</dbReference>
<dbReference type="EMBL" id="FUKO01000004">
    <property type="protein sequence ID" value="SJN17406.1"/>
    <property type="molecule type" value="Genomic_DNA"/>
</dbReference>
<proteinExistence type="predicted"/>
<sequence length="435" mass="46518">MSGELNITAGGAVSVDSEAFRAVGVRLESVAEQLSRAGELVGRARHTLVQLAESSRFRLSEIWACAARLQQLAVEATDDATGTQIMADVFELVELRAEQQALAVNQPRAAFALQPRIEALLQAYPQTENMATTLVAGWSTDRFEGLFEQPIDQLLLASGVTYGGLLPIMLSAVISDKVVSATSKGSLPFGASLQGEAPPVHVSESSRKLVDGGPRTLTEALERIPKEDAQIRIEKRTYADGSADFIAYLDGTRSFLSGTEQPWDMGSNWDMYVDQERAASYEATMKALEMAGAEPGDRVDFVAYSQAGMIADHAAMSGPYETKMVVSVGNPVQPSLGADQTLVELRHTDDPVGTALSAGGSFGGTGASDSITITREAAHGLVESSFHAHLFDKYLETAQMADASGDVRIEALQKTLADRDTAVTVEQVDYVAKRP</sequence>
<organism evidence="1 2">
    <name type="scientific">Microbacterium esteraromaticum</name>
    <dbReference type="NCBI Taxonomy" id="57043"/>
    <lineage>
        <taxon>Bacteria</taxon>
        <taxon>Bacillati</taxon>
        <taxon>Actinomycetota</taxon>
        <taxon>Actinomycetes</taxon>
        <taxon>Micrococcales</taxon>
        <taxon>Microbacteriaceae</taxon>
        <taxon>Microbacterium</taxon>
    </lineage>
</organism>
<evidence type="ECO:0000313" key="1">
    <source>
        <dbReference type="EMBL" id="SJN17406.1"/>
    </source>
</evidence>
<gene>
    <name evidence="1" type="ORF">FM104_01385</name>
</gene>
<name>A0A1R4ICG0_9MICO</name>
<protein>
    <recommendedName>
        <fullName evidence="3">Alpha/beta hydrolase</fullName>
    </recommendedName>
</protein>
<keyword evidence="2" id="KW-1185">Reference proteome</keyword>
<evidence type="ECO:0000313" key="2">
    <source>
        <dbReference type="Proteomes" id="UP000196320"/>
    </source>
</evidence>
<accession>A0A1R4ICG0</accession>